<protein>
    <submittedName>
        <fullName evidence="2">Uncharacterized protein</fullName>
    </submittedName>
</protein>
<proteinExistence type="predicted"/>
<evidence type="ECO:0000313" key="3">
    <source>
        <dbReference type="Proteomes" id="UP000242469"/>
    </source>
</evidence>
<evidence type="ECO:0000256" key="1">
    <source>
        <dbReference type="SAM" id="MobiDB-lite"/>
    </source>
</evidence>
<dbReference type="Proteomes" id="UP000242469">
    <property type="component" value="Unassembled WGS sequence"/>
</dbReference>
<keyword evidence="3" id="KW-1185">Reference proteome</keyword>
<dbReference type="STRING" id="1122198.SAMN02745729_108120"/>
<gene>
    <name evidence="2" type="ORF">SAMN02745729_108120</name>
</gene>
<dbReference type="EMBL" id="FNRJ01000008">
    <property type="protein sequence ID" value="SEA84959.1"/>
    <property type="molecule type" value="Genomic_DNA"/>
</dbReference>
<name>A0A1H4EJD6_9GAMM</name>
<feature type="compositionally biased region" description="Basic and acidic residues" evidence="1">
    <location>
        <begin position="10"/>
        <end position="22"/>
    </location>
</feature>
<dbReference type="AlphaFoldDB" id="A0A1H4EJD6"/>
<accession>A0A1H4EJD6</accession>
<feature type="compositionally biased region" description="Polar residues" evidence="1">
    <location>
        <begin position="25"/>
        <end position="37"/>
    </location>
</feature>
<evidence type="ECO:0000313" key="2">
    <source>
        <dbReference type="EMBL" id="SEA84959.1"/>
    </source>
</evidence>
<reference evidence="3" key="1">
    <citation type="submission" date="2016-10" db="EMBL/GenBank/DDBJ databases">
        <authorList>
            <person name="Varghese N."/>
            <person name="Submissions S."/>
        </authorList>
    </citation>
    <scope>NUCLEOTIDE SEQUENCE [LARGE SCALE GENOMIC DNA]</scope>
    <source>
        <strain evidence="3">DSM 11526</strain>
    </source>
</reference>
<sequence>MSMRLNYVDSHSDGQGHSDDYSPKSGANLNSLSGEAQTGWSRYRCQVEWRFI</sequence>
<feature type="region of interest" description="Disordered" evidence="1">
    <location>
        <begin position="1"/>
        <end position="37"/>
    </location>
</feature>
<organism evidence="2 3">
    <name type="scientific">Marinobacterium iners DSM 11526</name>
    <dbReference type="NCBI Taxonomy" id="1122198"/>
    <lineage>
        <taxon>Bacteria</taxon>
        <taxon>Pseudomonadati</taxon>
        <taxon>Pseudomonadota</taxon>
        <taxon>Gammaproteobacteria</taxon>
        <taxon>Oceanospirillales</taxon>
        <taxon>Oceanospirillaceae</taxon>
        <taxon>Marinobacterium</taxon>
    </lineage>
</organism>